<proteinExistence type="predicted"/>
<protein>
    <submittedName>
        <fullName evidence="1">Uncharacterized protein</fullName>
    </submittedName>
</protein>
<sequence>MRRSLNDRLDMIIEKLESVKVTGKWDAVVDFCEKHDIDPEWLLNYLIMTRDIAMKSQARREAKNS</sequence>
<evidence type="ECO:0000313" key="2">
    <source>
        <dbReference type="Proteomes" id="UP000283095"/>
    </source>
</evidence>
<gene>
    <name evidence="1" type="ORF">BAOM_3031</name>
</gene>
<dbReference type="RefSeq" id="WP_127760778.1">
    <property type="nucleotide sequence ID" value="NZ_CP026095.1"/>
</dbReference>
<evidence type="ECO:0000313" key="1">
    <source>
        <dbReference type="EMBL" id="AZV43640.1"/>
    </source>
</evidence>
<organism evidence="1 2">
    <name type="scientific">Peribacillus asahii</name>
    <dbReference type="NCBI Taxonomy" id="228899"/>
    <lineage>
        <taxon>Bacteria</taxon>
        <taxon>Bacillati</taxon>
        <taxon>Bacillota</taxon>
        <taxon>Bacilli</taxon>
        <taxon>Bacillales</taxon>
        <taxon>Bacillaceae</taxon>
        <taxon>Peribacillus</taxon>
    </lineage>
</organism>
<dbReference type="KEGG" id="pasa:BAOM_3031"/>
<name>A0A3Q9RNJ9_9BACI</name>
<reference evidence="1 2" key="1">
    <citation type="submission" date="2018-01" db="EMBL/GenBank/DDBJ databases">
        <title>Bacillus asahii Genome sequencing and assembly.</title>
        <authorList>
            <person name="Jiang H."/>
            <person name="Feng Y."/>
            <person name="Zhao F."/>
            <person name="Lin X."/>
        </authorList>
    </citation>
    <scope>NUCLEOTIDE SEQUENCE [LARGE SCALE GENOMIC DNA]</scope>
    <source>
        <strain evidence="1 2">OM18</strain>
    </source>
</reference>
<dbReference type="AlphaFoldDB" id="A0A3Q9RNJ9"/>
<dbReference type="Proteomes" id="UP000283095">
    <property type="component" value="Chromosome"/>
</dbReference>
<dbReference type="EMBL" id="CP026095">
    <property type="protein sequence ID" value="AZV43640.1"/>
    <property type="molecule type" value="Genomic_DNA"/>
</dbReference>
<accession>A0A3Q9RNJ9</accession>